<proteinExistence type="predicted"/>
<dbReference type="AlphaFoldDB" id="T1HEH9"/>
<organism evidence="1 2">
    <name type="scientific">Rhodnius prolixus</name>
    <name type="common">Triatomid bug</name>
    <dbReference type="NCBI Taxonomy" id="13249"/>
    <lineage>
        <taxon>Eukaryota</taxon>
        <taxon>Metazoa</taxon>
        <taxon>Ecdysozoa</taxon>
        <taxon>Arthropoda</taxon>
        <taxon>Hexapoda</taxon>
        <taxon>Insecta</taxon>
        <taxon>Pterygota</taxon>
        <taxon>Neoptera</taxon>
        <taxon>Paraneoptera</taxon>
        <taxon>Hemiptera</taxon>
        <taxon>Heteroptera</taxon>
        <taxon>Panheteroptera</taxon>
        <taxon>Cimicomorpha</taxon>
        <taxon>Reduviidae</taxon>
        <taxon>Triatominae</taxon>
        <taxon>Rhodnius</taxon>
    </lineage>
</organism>
<dbReference type="SMART" id="SM00256">
    <property type="entry name" value="FBOX"/>
    <property type="match status" value="1"/>
</dbReference>
<dbReference type="VEuPathDB" id="VectorBase:RPRC002451"/>
<dbReference type="Pfam" id="PF00646">
    <property type="entry name" value="F-box"/>
    <property type="match status" value="1"/>
</dbReference>
<dbReference type="EMBL" id="ACPB03003954">
    <property type="status" value="NOT_ANNOTATED_CDS"/>
    <property type="molecule type" value="Genomic_DNA"/>
</dbReference>
<accession>T1HEH9</accession>
<reference evidence="1" key="1">
    <citation type="submission" date="2015-05" db="UniProtKB">
        <authorList>
            <consortium name="EnsemblMetazoa"/>
        </authorList>
    </citation>
    <scope>IDENTIFICATION</scope>
</reference>
<dbReference type="CDD" id="cd09917">
    <property type="entry name" value="F-box_SF"/>
    <property type="match status" value="1"/>
</dbReference>
<dbReference type="PROSITE" id="PS50181">
    <property type="entry name" value="FBOX"/>
    <property type="match status" value="1"/>
</dbReference>
<evidence type="ECO:0000313" key="2">
    <source>
        <dbReference type="Proteomes" id="UP000015103"/>
    </source>
</evidence>
<dbReference type="Proteomes" id="UP000015103">
    <property type="component" value="Unassembled WGS sequence"/>
</dbReference>
<protein>
    <submittedName>
        <fullName evidence="1">F-box domain-containing protein</fullName>
    </submittedName>
</protein>
<dbReference type="SUPFAM" id="SSF81383">
    <property type="entry name" value="F-box domain"/>
    <property type="match status" value="1"/>
</dbReference>
<sequence>MEEMHFKLGELPLHILEHVLHFLPGNNLASLSSTNKTFFNLINKILRQKFFVLVRSIFISLQQLGQEISQLPEETDLLLRAKWLRSYFMLELLHNEISMIKPLCRDTLYGSQQHQMYTIGPLLNEMEILLNEARERNLPPWNISDERTVKILRFTKSFIDYKMQKIDSARRCGSFVLDVISLMMQKKYKITVQYYPVEETCNIHVTYIYDNAQFLNRPPSFTHENNTTLAAEDRKYLMNYVMGLIRINNRLILREEQYYRELEYTARSDATFLAILESMELNAPSTWLVKNVRQYEAIIPNPIREIIWNDGTYIVQEEYTSAGFTVETIKVCIIKKGFRISSTMRCCLNNMPLGITACWSRLKSDVKSDVATFMTDTIHWMRFKVYLNEKENITNDSFNEQIISENGSLNEESIADICSDDRGYFFEFSIQIVHNNVVNNDEEVLKIIEM</sequence>
<dbReference type="OMA" id="FRISSTM"/>
<name>T1HEH9_RHOPR</name>
<dbReference type="HOGENOM" id="CLU_608775_0_0_1"/>
<dbReference type="InterPro" id="IPR036047">
    <property type="entry name" value="F-box-like_dom_sf"/>
</dbReference>
<dbReference type="InterPro" id="IPR001810">
    <property type="entry name" value="F-box_dom"/>
</dbReference>
<keyword evidence="2" id="KW-1185">Reference proteome</keyword>
<evidence type="ECO:0000313" key="1">
    <source>
        <dbReference type="EnsemblMetazoa" id="RPRC002451-PA"/>
    </source>
</evidence>
<dbReference type="InParanoid" id="T1HEH9"/>
<dbReference type="EnsemblMetazoa" id="RPRC002451-RA">
    <property type="protein sequence ID" value="RPRC002451-PA"/>
    <property type="gene ID" value="RPRC002451"/>
</dbReference>